<accession>Q7JZD1</accession>
<evidence type="ECO:0000313" key="1">
    <source>
        <dbReference type="EMBL" id="AAL49004.1"/>
    </source>
</evidence>
<dbReference type="AlphaFoldDB" id="Q7JZD1"/>
<organism evidence="1">
    <name type="scientific">Drosophila melanogaster</name>
    <name type="common">Fruit fly</name>
    <dbReference type="NCBI Taxonomy" id="7227"/>
    <lineage>
        <taxon>Eukaryota</taxon>
        <taxon>Metazoa</taxon>
        <taxon>Ecdysozoa</taxon>
        <taxon>Arthropoda</taxon>
        <taxon>Hexapoda</taxon>
        <taxon>Insecta</taxon>
        <taxon>Pterygota</taxon>
        <taxon>Neoptera</taxon>
        <taxon>Endopterygota</taxon>
        <taxon>Diptera</taxon>
        <taxon>Brachycera</taxon>
        <taxon>Muscomorpha</taxon>
        <taxon>Ephydroidea</taxon>
        <taxon>Drosophilidae</taxon>
        <taxon>Drosophila</taxon>
        <taxon>Sophophora</taxon>
    </lineage>
</organism>
<proteinExistence type="evidence at transcript level"/>
<sequence>MFPIFPHPMPTNWASISERRKMPPTSHWAYSRSRCATFSRTPPTAPSSRHITHTTPSATATANAKVTGWASARRTSVSAFPRSTSTVSQNSVFFFLLLSAAQLYDEICANMFIYQLVYILKLAMNNESESKLLKSYT</sequence>
<name>Q7JZD1_DROME</name>
<protein>
    <submittedName>
        <fullName evidence="1">RE41492p</fullName>
    </submittedName>
</protein>
<dbReference type="EMBL" id="AY071382">
    <property type="protein sequence ID" value="AAL49004.1"/>
    <property type="molecule type" value="mRNA"/>
</dbReference>
<reference evidence="1" key="1">
    <citation type="submission" date="2001-12" db="EMBL/GenBank/DDBJ databases">
        <authorList>
            <person name="Stapleton M."/>
            <person name="Brokstein P."/>
            <person name="Hong L."/>
            <person name="Agbayani A."/>
            <person name="Carlson J."/>
            <person name="Champe M."/>
            <person name="Chavez C."/>
            <person name="Dorsett V."/>
            <person name="Dresnek D."/>
            <person name="Farfan D."/>
            <person name="Frise E."/>
            <person name="George R."/>
            <person name="Gonzalez M."/>
            <person name="Guarin H."/>
            <person name="Kronmiller B."/>
            <person name="Li P."/>
            <person name="Liao G."/>
            <person name="Miranda A."/>
            <person name="Mungall C.J."/>
            <person name="Nunoo J."/>
            <person name="Pacleb J."/>
            <person name="Paragas V."/>
            <person name="Park S."/>
            <person name="Patel S."/>
            <person name="Phouanenavong S."/>
            <person name="Wan K."/>
            <person name="Yu C."/>
            <person name="Lewis S.E."/>
            <person name="Rubin G.M."/>
            <person name="Celniker S."/>
        </authorList>
    </citation>
    <scope>NUCLEOTIDE SEQUENCE</scope>
    <source>
        <strain evidence="1">Berkeley</strain>
    </source>
</reference>